<feature type="domain" description="AB hydrolase-1" evidence="1">
    <location>
        <begin position="14"/>
        <end position="231"/>
    </location>
</feature>
<evidence type="ECO:0000259" key="1">
    <source>
        <dbReference type="Pfam" id="PF12697"/>
    </source>
</evidence>
<dbReference type="SUPFAM" id="SSF53474">
    <property type="entry name" value="alpha/beta-Hydrolases"/>
    <property type="match status" value="1"/>
</dbReference>
<proteinExistence type="predicted"/>
<dbReference type="AlphaFoldDB" id="A0AAX2EF88"/>
<dbReference type="EMBL" id="FOCD01000002">
    <property type="protein sequence ID" value="SEN25861.1"/>
    <property type="molecule type" value="Genomic_DNA"/>
</dbReference>
<dbReference type="InterPro" id="IPR000073">
    <property type="entry name" value="AB_hydrolase_1"/>
</dbReference>
<dbReference type="RefSeq" id="WP_093880451.1">
    <property type="nucleotide sequence ID" value="NZ_FOCD01000002.1"/>
</dbReference>
<dbReference type="Proteomes" id="UP000199735">
    <property type="component" value="Unassembled WGS sequence"/>
</dbReference>
<dbReference type="InterPro" id="IPR029058">
    <property type="entry name" value="AB_hydrolase_fold"/>
</dbReference>
<comment type="caution">
    <text evidence="2">The sequence shown here is derived from an EMBL/GenBank/DDBJ whole genome shotgun (WGS) entry which is preliminary data.</text>
</comment>
<reference evidence="2 3" key="1">
    <citation type="submission" date="2016-10" db="EMBL/GenBank/DDBJ databases">
        <authorList>
            <person name="Varghese N."/>
            <person name="Submissions S."/>
        </authorList>
    </citation>
    <scope>NUCLEOTIDE SEQUENCE [LARGE SCALE GENOMIC DNA]</scope>
    <source>
        <strain evidence="2 3">DSM 21619</strain>
    </source>
</reference>
<name>A0AAX2EF88_9BACI</name>
<accession>A0AAX2EF88</accession>
<dbReference type="InterPro" id="IPR050266">
    <property type="entry name" value="AB_hydrolase_sf"/>
</dbReference>
<protein>
    <submittedName>
        <fullName evidence="2">Pimeloyl-ACP methyl ester carboxylesterase</fullName>
    </submittedName>
</protein>
<gene>
    <name evidence="2" type="ORF">SAMN04489762_1817</name>
</gene>
<dbReference type="PANTHER" id="PTHR43798">
    <property type="entry name" value="MONOACYLGLYCEROL LIPASE"/>
    <property type="match status" value="1"/>
</dbReference>
<dbReference type="Pfam" id="PF12697">
    <property type="entry name" value="Abhydrolase_6"/>
    <property type="match status" value="1"/>
</dbReference>
<dbReference type="Gene3D" id="3.40.50.1820">
    <property type="entry name" value="alpha/beta hydrolase"/>
    <property type="match status" value="1"/>
</dbReference>
<evidence type="ECO:0000313" key="2">
    <source>
        <dbReference type="EMBL" id="SEN25861.1"/>
    </source>
</evidence>
<evidence type="ECO:0000313" key="3">
    <source>
        <dbReference type="Proteomes" id="UP000199735"/>
    </source>
</evidence>
<sequence>MKITIYHEHQEQTLLFLHGGGVGGWMWKEQIMHFKDYRCAVAELDFEVANATIEHLADQLLNLAENNKSNGKLALVGFSIGAQIALKMISMRPDLFCFTMLNSPLTIPVKLPRNIIQCAVSLTYPLVKKRSFAALQARALSIPAEDFDAYYQYSLQISSIALTKMLEENMQFSIPQDFSNIKTDVLVTVGAKEKQIMKRSAAELTNRNSDCSSLLIADIGHGFPVEQPQLFNLLLRQKLATHQF</sequence>
<organism evidence="2 3">
    <name type="scientific">Terribacillus saccharophilus</name>
    <dbReference type="NCBI Taxonomy" id="361277"/>
    <lineage>
        <taxon>Bacteria</taxon>
        <taxon>Bacillati</taxon>
        <taxon>Bacillota</taxon>
        <taxon>Bacilli</taxon>
        <taxon>Bacillales</taxon>
        <taxon>Bacillaceae</taxon>
        <taxon>Terribacillus</taxon>
    </lineage>
</organism>